<evidence type="ECO:0000259" key="2">
    <source>
        <dbReference type="Pfam" id="PF01272"/>
    </source>
</evidence>
<keyword evidence="4" id="KW-1185">Reference proteome</keyword>
<organism evidence="3 4">
    <name type="scientific">Novosphingobium ovatum</name>
    <dbReference type="NCBI Taxonomy" id="1908523"/>
    <lineage>
        <taxon>Bacteria</taxon>
        <taxon>Pseudomonadati</taxon>
        <taxon>Pseudomonadota</taxon>
        <taxon>Alphaproteobacteria</taxon>
        <taxon>Sphingomonadales</taxon>
        <taxon>Sphingomonadaceae</taxon>
        <taxon>Novosphingobium</taxon>
    </lineage>
</organism>
<protein>
    <submittedName>
        <fullName evidence="3">Nucleoside-diphosphate kinase</fullName>
    </submittedName>
</protein>
<dbReference type="PANTHER" id="PTHR30437:SF6">
    <property type="entry name" value="TRANSCRIPTION ELONGATION FACTOR GREB"/>
    <property type="match status" value="1"/>
</dbReference>
<keyword evidence="3" id="KW-0808">Transferase</keyword>
<dbReference type="GO" id="GO:0016301">
    <property type="term" value="F:kinase activity"/>
    <property type="evidence" value="ECO:0007669"/>
    <property type="project" value="UniProtKB-KW"/>
</dbReference>
<feature type="compositionally biased region" description="Basic and acidic residues" evidence="1">
    <location>
        <begin position="1"/>
        <end position="18"/>
    </location>
</feature>
<dbReference type="Proteomes" id="UP000753724">
    <property type="component" value="Unassembled WGS sequence"/>
</dbReference>
<dbReference type="RefSeq" id="WP_161717936.1">
    <property type="nucleotide sequence ID" value="NZ_JAAAPO010000003.1"/>
</dbReference>
<dbReference type="InterPro" id="IPR036953">
    <property type="entry name" value="GreA/GreB_C_sf"/>
</dbReference>
<keyword evidence="3" id="KW-0418">Kinase</keyword>
<evidence type="ECO:0000313" key="3">
    <source>
        <dbReference type="EMBL" id="NBC36645.1"/>
    </source>
</evidence>
<dbReference type="InterPro" id="IPR001437">
    <property type="entry name" value="Tscrpt_elong_fac_GreA/B_C"/>
</dbReference>
<proteinExistence type="predicted"/>
<feature type="region of interest" description="Disordered" evidence="1">
    <location>
        <begin position="1"/>
        <end position="28"/>
    </location>
</feature>
<reference evidence="4" key="1">
    <citation type="submission" date="2020-01" db="EMBL/GenBank/DDBJ databases">
        <title>Sphingomonas sp. strain CSW-10.</title>
        <authorList>
            <person name="Chen W.-M."/>
        </authorList>
    </citation>
    <scope>NUCLEOTIDE SEQUENCE [LARGE SCALE GENOMIC DNA]</scope>
    <source>
        <strain evidence="4">FSY-8</strain>
    </source>
</reference>
<accession>A0ABW9XDR8</accession>
<dbReference type="InterPro" id="IPR023459">
    <property type="entry name" value="Tscrpt_elong_fac_GreA/B_fam"/>
</dbReference>
<dbReference type="SUPFAM" id="SSF54534">
    <property type="entry name" value="FKBP-like"/>
    <property type="match status" value="1"/>
</dbReference>
<dbReference type="Pfam" id="PF01272">
    <property type="entry name" value="GreA_GreB"/>
    <property type="match status" value="1"/>
</dbReference>
<gene>
    <name evidence="3" type="ORF">GTZ99_08750</name>
</gene>
<comment type="caution">
    <text evidence="3">The sequence shown here is derived from an EMBL/GenBank/DDBJ whole genome shotgun (WGS) entry which is preliminary data.</text>
</comment>
<feature type="domain" description="Transcription elongation factor GreA/GreB C-terminal" evidence="2">
    <location>
        <begin position="83"/>
        <end position="150"/>
    </location>
</feature>
<dbReference type="EMBL" id="JAAAPO010000003">
    <property type="protein sequence ID" value="NBC36645.1"/>
    <property type="molecule type" value="Genomic_DNA"/>
</dbReference>
<dbReference type="PANTHER" id="PTHR30437">
    <property type="entry name" value="TRANSCRIPTION ELONGATION FACTOR GREA"/>
    <property type="match status" value="1"/>
</dbReference>
<sequence>MSVAFRRDGDEEHLEPKFELPIPPGPNRVTPQGAAQTLARMAEFEALIPTLSDEAEITKARRQLRYWRTRAATMEPQPAPDGSEVAFGCTVDFTLNGRARSVTVVGDDQADPAAGMLAWSAPLVRAMMGAQVGDWCDFNGREEAIEITAIAPSYT</sequence>
<evidence type="ECO:0000256" key="1">
    <source>
        <dbReference type="SAM" id="MobiDB-lite"/>
    </source>
</evidence>
<evidence type="ECO:0000313" key="4">
    <source>
        <dbReference type="Proteomes" id="UP000753724"/>
    </source>
</evidence>
<name>A0ABW9XDR8_9SPHN</name>
<dbReference type="Gene3D" id="3.10.50.30">
    <property type="entry name" value="Transcription elongation factor, GreA/GreB, C-terminal domain"/>
    <property type="match status" value="1"/>
</dbReference>